<dbReference type="InterPro" id="IPR024453">
    <property type="entry name" value="Peptidase_C92"/>
</dbReference>
<dbReference type="InterPro" id="IPR038765">
    <property type="entry name" value="Papain-like_cys_pep_sf"/>
</dbReference>
<evidence type="ECO:0000313" key="2">
    <source>
        <dbReference type="Proteomes" id="UP001549146"/>
    </source>
</evidence>
<evidence type="ECO:0008006" key="3">
    <source>
        <dbReference type="Google" id="ProtNLM"/>
    </source>
</evidence>
<accession>A0ABV2LT18</accession>
<dbReference type="Gene3D" id="3.90.1720.10">
    <property type="entry name" value="endopeptidase domain like (from Nostoc punctiforme)"/>
    <property type="match status" value="1"/>
</dbReference>
<reference evidence="1 2" key="1">
    <citation type="submission" date="2024-06" db="EMBL/GenBank/DDBJ databases">
        <title>Genomic Encyclopedia of Type Strains, Phase IV (KMG-IV): sequencing the most valuable type-strain genomes for metagenomic binning, comparative biology and taxonomic classification.</title>
        <authorList>
            <person name="Goeker M."/>
        </authorList>
    </citation>
    <scope>NUCLEOTIDE SEQUENCE [LARGE SCALE GENOMIC DNA]</scope>
    <source>
        <strain evidence="1 2">DSM 29388</strain>
    </source>
</reference>
<proteinExistence type="predicted"/>
<comment type="caution">
    <text evidence="1">The sequence shown here is derived from an EMBL/GenBank/DDBJ whole genome shotgun (WGS) entry which is preliminary data.</text>
</comment>
<dbReference type="PROSITE" id="PS51257">
    <property type="entry name" value="PROKAR_LIPOPROTEIN"/>
    <property type="match status" value="1"/>
</dbReference>
<name>A0ABV2LT18_9FLAO</name>
<dbReference type="EMBL" id="JBEPMO010000003">
    <property type="protein sequence ID" value="MET3731259.1"/>
    <property type="molecule type" value="Genomic_DNA"/>
</dbReference>
<dbReference type="SUPFAM" id="SSF54001">
    <property type="entry name" value="Cysteine proteinases"/>
    <property type="match status" value="1"/>
</dbReference>
<dbReference type="RefSeq" id="WP_354507350.1">
    <property type="nucleotide sequence ID" value="NZ_JBEPMO010000003.1"/>
</dbReference>
<gene>
    <name evidence="1" type="ORF">ABID46_000826</name>
</gene>
<dbReference type="Pfam" id="PF05708">
    <property type="entry name" value="Peptidase_C92"/>
    <property type="match status" value="1"/>
</dbReference>
<evidence type="ECO:0000313" key="1">
    <source>
        <dbReference type="EMBL" id="MET3731259.1"/>
    </source>
</evidence>
<keyword evidence="2" id="KW-1185">Reference proteome</keyword>
<protein>
    <recommendedName>
        <fullName evidence="3">Permuted papain-like amidase enzyme, YaeF/YiiX, C92 family</fullName>
    </recommendedName>
</protein>
<dbReference type="Proteomes" id="UP001549146">
    <property type="component" value="Unassembled WGS sequence"/>
</dbReference>
<sequence>MKFNLLWTLLLVLSCQTTPQFHDLRNGDLLFIGESTGNLSKAISEVTQTHKKTNYSHMGIIEKEGSTYWFLHSNPKNGTERIPLEEYISTEKKHSSQIDVYRIKSDQEVDITSAIDEAKTLLGKPYNFTYILSDSAYYCSDFVYKAFSKDSIFKLNPMTFKNHGETEFHQGWIDYYQKWNLEIPEGELGCNPNGMASSEKLIKVGTL</sequence>
<organism evidence="1 2">
    <name type="scientific">Moheibacter stercoris</name>
    <dbReference type="NCBI Taxonomy" id="1628251"/>
    <lineage>
        <taxon>Bacteria</taxon>
        <taxon>Pseudomonadati</taxon>
        <taxon>Bacteroidota</taxon>
        <taxon>Flavobacteriia</taxon>
        <taxon>Flavobacteriales</taxon>
        <taxon>Weeksellaceae</taxon>
        <taxon>Moheibacter</taxon>
    </lineage>
</organism>